<keyword evidence="1" id="KW-0812">Transmembrane</keyword>
<evidence type="ECO:0000313" key="2">
    <source>
        <dbReference type="EMBL" id="KAF1841221.1"/>
    </source>
</evidence>
<feature type="transmembrane region" description="Helical" evidence="1">
    <location>
        <begin position="12"/>
        <end position="27"/>
    </location>
</feature>
<keyword evidence="1" id="KW-0472">Membrane</keyword>
<dbReference type="AlphaFoldDB" id="A0A9P4L3R2"/>
<dbReference type="Proteomes" id="UP000800039">
    <property type="component" value="Unassembled WGS sequence"/>
</dbReference>
<accession>A0A9P4L3R2</accession>
<dbReference type="EMBL" id="ML976619">
    <property type="protein sequence ID" value="KAF1841221.1"/>
    <property type="molecule type" value="Genomic_DNA"/>
</dbReference>
<dbReference type="RefSeq" id="XP_040783784.1">
    <property type="nucleotide sequence ID" value="XM_040934312.1"/>
</dbReference>
<dbReference type="OrthoDB" id="5412893at2759"/>
<name>A0A9P4L3R2_9PLEO</name>
<dbReference type="GeneID" id="63851563"/>
<evidence type="ECO:0000313" key="3">
    <source>
        <dbReference type="Proteomes" id="UP000800039"/>
    </source>
</evidence>
<comment type="caution">
    <text evidence="2">The sequence shown here is derived from an EMBL/GenBank/DDBJ whole genome shotgun (WGS) entry which is preliminary data.</text>
</comment>
<reference evidence="2" key="1">
    <citation type="submission" date="2020-01" db="EMBL/GenBank/DDBJ databases">
        <authorList>
            <consortium name="DOE Joint Genome Institute"/>
            <person name="Haridas S."/>
            <person name="Albert R."/>
            <person name="Binder M."/>
            <person name="Bloem J."/>
            <person name="Labutti K."/>
            <person name="Salamov A."/>
            <person name="Andreopoulos B."/>
            <person name="Baker S.E."/>
            <person name="Barry K."/>
            <person name="Bills G."/>
            <person name="Bluhm B.H."/>
            <person name="Cannon C."/>
            <person name="Castanera R."/>
            <person name="Culley D.E."/>
            <person name="Daum C."/>
            <person name="Ezra D."/>
            <person name="Gonzalez J.B."/>
            <person name="Henrissat B."/>
            <person name="Kuo A."/>
            <person name="Liang C."/>
            <person name="Lipzen A."/>
            <person name="Lutzoni F."/>
            <person name="Magnuson J."/>
            <person name="Mondo S."/>
            <person name="Nolan M."/>
            <person name="Ohm R."/>
            <person name="Pangilinan J."/>
            <person name="Park H.-J."/>
            <person name="Ramirez L."/>
            <person name="Alfaro M."/>
            <person name="Sun H."/>
            <person name="Tritt A."/>
            <person name="Yoshinaga Y."/>
            <person name="Zwiers L.-H."/>
            <person name="Turgeon B.G."/>
            <person name="Goodwin S.B."/>
            <person name="Spatafora J.W."/>
            <person name="Crous P.W."/>
            <person name="Grigoriev I.V."/>
        </authorList>
    </citation>
    <scope>NUCLEOTIDE SEQUENCE</scope>
    <source>
        <strain evidence="2">CBS 394.84</strain>
    </source>
</reference>
<keyword evidence="1" id="KW-1133">Transmembrane helix</keyword>
<evidence type="ECO:0000256" key="1">
    <source>
        <dbReference type="SAM" id="Phobius"/>
    </source>
</evidence>
<proteinExistence type="predicted"/>
<gene>
    <name evidence="2" type="ORF">K460DRAFT_371232</name>
</gene>
<keyword evidence="3" id="KW-1185">Reference proteome</keyword>
<protein>
    <submittedName>
        <fullName evidence="2">Uncharacterized protein</fullName>
    </submittedName>
</protein>
<sequence length="55" mass="6002">MAYSKLLTPRNLTLFSLFTLGSGYVAFKSKTLADKRRERAIGDYSVSVDRSGGGV</sequence>
<organism evidence="2 3">
    <name type="scientific">Cucurbitaria berberidis CBS 394.84</name>
    <dbReference type="NCBI Taxonomy" id="1168544"/>
    <lineage>
        <taxon>Eukaryota</taxon>
        <taxon>Fungi</taxon>
        <taxon>Dikarya</taxon>
        <taxon>Ascomycota</taxon>
        <taxon>Pezizomycotina</taxon>
        <taxon>Dothideomycetes</taxon>
        <taxon>Pleosporomycetidae</taxon>
        <taxon>Pleosporales</taxon>
        <taxon>Pleosporineae</taxon>
        <taxon>Cucurbitariaceae</taxon>
        <taxon>Cucurbitaria</taxon>
    </lineage>
</organism>